<dbReference type="PROSITE" id="PS00675">
    <property type="entry name" value="SIGMA54_INTERACT_1"/>
    <property type="match status" value="1"/>
</dbReference>
<dbReference type="Proteomes" id="UP000019681">
    <property type="component" value="Unassembled WGS sequence"/>
</dbReference>
<dbReference type="InterPro" id="IPR013767">
    <property type="entry name" value="PAS_fold"/>
</dbReference>
<name>A0A017RVB4_9CLOT</name>
<proteinExistence type="predicted"/>
<dbReference type="InterPro" id="IPR036390">
    <property type="entry name" value="WH_DNA-bd_sf"/>
</dbReference>
<dbReference type="RefSeq" id="WP_035379238.1">
    <property type="nucleotide sequence ID" value="NZ_AZQP01000015.1"/>
</dbReference>
<protein>
    <submittedName>
        <fullName evidence="6">Fis family transcriptional regulator</fullName>
    </submittedName>
</protein>
<dbReference type="CDD" id="cd00130">
    <property type="entry name" value="PAS"/>
    <property type="match status" value="1"/>
</dbReference>
<dbReference type="FunFam" id="3.40.50.300:FF:000006">
    <property type="entry name" value="DNA-binding transcriptional regulator NtrC"/>
    <property type="match status" value="1"/>
</dbReference>
<dbReference type="InterPro" id="IPR025662">
    <property type="entry name" value="Sigma_54_int_dom_ATP-bd_1"/>
</dbReference>
<dbReference type="InterPro" id="IPR003593">
    <property type="entry name" value="AAA+_ATPase"/>
</dbReference>
<dbReference type="Gene3D" id="3.30.450.20">
    <property type="entry name" value="PAS domain"/>
    <property type="match status" value="1"/>
</dbReference>
<feature type="domain" description="Sigma-54 factor interaction" evidence="4">
    <location>
        <begin position="338"/>
        <end position="564"/>
    </location>
</feature>
<dbReference type="SMART" id="SM00382">
    <property type="entry name" value="AAA"/>
    <property type="match status" value="1"/>
</dbReference>
<dbReference type="Gene3D" id="1.10.8.60">
    <property type="match status" value="1"/>
</dbReference>
<dbReference type="GO" id="GO:0006355">
    <property type="term" value="P:regulation of DNA-templated transcription"/>
    <property type="evidence" value="ECO:0007669"/>
    <property type="project" value="InterPro"/>
</dbReference>
<keyword evidence="7" id="KW-1185">Reference proteome</keyword>
<comment type="caution">
    <text evidence="6">The sequence shown here is derived from an EMBL/GenBank/DDBJ whole genome shotgun (WGS) entry which is preliminary data.</text>
</comment>
<evidence type="ECO:0000256" key="2">
    <source>
        <dbReference type="ARBA" id="ARBA00022840"/>
    </source>
</evidence>
<dbReference type="SUPFAM" id="SSF52540">
    <property type="entry name" value="P-loop containing nucleoside triphosphate hydrolases"/>
    <property type="match status" value="1"/>
</dbReference>
<gene>
    <name evidence="6" type="ORF">Q428_06595</name>
</gene>
<dbReference type="PROSITE" id="PS00676">
    <property type="entry name" value="SIGMA54_INTERACT_2"/>
    <property type="match status" value="1"/>
</dbReference>
<dbReference type="AlphaFoldDB" id="A0A017RVB4"/>
<evidence type="ECO:0000259" key="5">
    <source>
        <dbReference type="PROSITE" id="PS50112"/>
    </source>
</evidence>
<keyword evidence="3" id="KW-0238">DNA-binding</keyword>
<dbReference type="OrthoDB" id="9803970at2"/>
<dbReference type="InterPro" id="IPR002078">
    <property type="entry name" value="Sigma_54_int"/>
</dbReference>
<dbReference type="Gene3D" id="1.10.10.10">
    <property type="entry name" value="Winged helix-like DNA-binding domain superfamily/Winged helix DNA-binding domain"/>
    <property type="match status" value="1"/>
</dbReference>
<keyword evidence="2" id="KW-0067">ATP-binding</keyword>
<dbReference type="CDD" id="cd00009">
    <property type="entry name" value="AAA"/>
    <property type="match status" value="1"/>
</dbReference>
<dbReference type="PROSITE" id="PS50045">
    <property type="entry name" value="SIGMA54_INTERACT_4"/>
    <property type="match status" value="1"/>
</dbReference>
<dbReference type="InterPro" id="IPR058031">
    <property type="entry name" value="AAA_lid_NorR"/>
</dbReference>
<dbReference type="InterPro" id="IPR027417">
    <property type="entry name" value="P-loop_NTPase"/>
</dbReference>
<dbReference type="GO" id="GO:0003677">
    <property type="term" value="F:DNA binding"/>
    <property type="evidence" value="ECO:0007669"/>
    <property type="project" value="UniProtKB-KW"/>
</dbReference>
<dbReference type="SMART" id="SM00091">
    <property type="entry name" value="PAS"/>
    <property type="match status" value="1"/>
</dbReference>
<evidence type="ECO:0000256" key="3">
    <source>
        <dbReference type="ARBA" id="ARBA00023125"/>
    </source>
</evidence>
<evidence type="ECO:0000256" key="1">
    <source>
        <dbReference type="ARBA" id="ARBA00022741"/>
    </source>
</evidence>
<dbReference type="SUPFAM" id="SSF55785">
    <property type="entry name" value="PYP-like sensor domain (PAS domain)"/>
    <property type="match status" value="1"/>
</dbReference>
<dbReference type="Pfam" id="PF00158">
    <property type="entry name" value="Sigma54_activat"/>
    <property type="match status" value="1"/>
</dbReference>
<dbReference type="PANTHER" id="PTHR32071">
    <property type="entry name" value="TRANSCRIPTIONAL REGULATORY PROTEIN"/>
    <property type="match status" value="1"/>
</dbReference>
<dbReference type="Pfam" id="PF08461">
    <property type="entry name" value="WHD_RNase_R"/>
    <property type="match status" value="1"/>
</dbReference>
<evidence type="ECO:0000259" key="4">
    <source>
        <dbReference type="PROSITE" id="PS50045"/>
    </source>
</evidence>
<accession>A0A017RVB4</accession>
<sequence length="678" mass="77326">MKKSITLVTGSEHTRIALLQQLRDYLPEEIEITSYAIDVGINNKISDNLVILSSSLLKNELLEANLLDENCEIITAKRTINFDYIDELVFLPPKTKVLFVNDMPESTFESIDILKKIGIDYLEYIPYYPGNEQIVKDIDIAITPGEIDKVPKYIKKIINIQVRIIDFESIIEILRKLDILDERANLFSHKYLKKIINMAKRLANSNKAINELNNHLNLVIDGLKDGILVYNSSGTISVFNENLKKLLNIHQNDLSGKNIKNVFNNKSLIDFLTNNLPAEDKILTINETEILINKFYVTKDNSAIAVFKNLKETIEVNDRLKRELIKKGLYAKYTFDDIIGTSENIKKVKDIAKKLAKSELTILIEGESGTGKELFASSIHNESKRRNGPFLAVNFSALPEELIESELFGYEEGAFTGAKKGGKAGLFELADGGTIFLDEIGDVSLKIQSRLLRVLQEKEVMRIGGTEIKPINVRVIAATNKNLAKMAKEKQFREDLFYRLKMGYISIPPLRDRKKDIPTIMEHFIKQETTEDIRFSPEVIDILTQHQWLGNIRELKNTIMYIMAVKESNYITLKDIPDKGFFQQDSLYNPSVTEKIDQSLDNELKFILQVIYNLNKSGRIAGRETIEKAILGTAFELTRYQIRNRLEKLENMGLIIKKRGRHGTVLSEKGANFINSII</sequence>
<dbReference type="EMBL" id="AZQP01000015">
    <property type="protein sequence ID" value="EYE88713.1"/>
    <property type="molecule type" value="Genomic_DNA"/>
</dbReference>
<feature type="domain" description="PAS" evidence="5">
    <location>
        <begin position="212"/>
        <end position="272"/>
    </location>
</feature>
<organism evidence="6 7">
    <name type="scientific">Fervidicella metallireducens AeB</name>
    <dbReference type="NCBI Taxonomy" id="1403537"/>
    <lineage>
        <taxon>Bacteria</taxon>
        <taxon>Bacillati</taxon>
        <taxon>Bacillota</taxon>
        <taxon>Clostridia</taxon>
        <taxon>Eubacteriales</taxon>
        <taxon>Clostridiaceae</taxon>
        <taxon>Fervidicella</taxon>
    </lineage>
</organism>
<keyword evidence="1" id="KW-0547">Nucleotide-binding</keyword>
<dbReference type="PANTHER" id="PTHR32071:SF57">
    <property type="entry name" value="C4-DICARBOXYLATE TRANSPORT TRANSCRIPTIONAL REGULATORY PROTEIN DCTD"/>
    <property type="match status" value="1"/>
</dbReference>
<dbReference type="SUPFAM" id="SSF46785">
    <property type="entry name" value="Winged helix' DNA-binding domain"/>
    <property type="match status" value="1"/>
</dbReference>
<evidence type="ECO:0000313" key="7">
    <source>
        <dbReference type="Proteomes" id="UP000019681"/>
    </source>
</evidence>
<dbReference type="InterPro" id="IPR000014">
    <property type="entry name" value="PAS"/>
</dbReference>
<dbReference type="InterPro" id="IPR025943">
    <property type="entry name" value="Sigma_54_int_dom_ATP-bd_2"/>
</dbReference>
<dbReference type="PROSITE" id="PS50112">
    <property type="entry name" value="PAS"/>
    <property type="match status" value="1"/>
</dbReference>
<dbReference type="InterPro" id="IPR035965">
    <property type="entry name" value="PAS-like_dom_sf"/>
</dbReference>
<evidence type="ECO:0000313" key="6">
    <source>
        <dbReference type="EMBL" id="EYE88713.1"/>
    </source>
</evidence>
<dbReference type="Gene3D" id="3.40.50.300">
    <property type="entry name" value="P-loop containing nucleotide triphosphate hydrolases"/>
    <property type="match status" value="1"/>
</dbReference>
<dbReference type="InterPro" id="IPR036388">
    <property type="entry name" value="WH-like_DNA-bd_sf"/>
</dbReference>
<dbReference type="Pfam" id="PF25601">
    <property type="entry name" value="AAA_lid_14"/>
    <property type="match status" value="1"/>
</dbReference>
<dbReference type="STRING" id="1403537.Q428_06595"/>
<reference evidence="6 7" key="1">
    <citation type="journal article" date="2014" name="Genome Announc.">
        <title>Draft Genome Sequence of Fervidicella metallireducens Strain AeBT, an Iron-Reducing Thermoanaerobe from the Great Artesian Basin.</title>
        <authorList>
            <person name="Patel B.K."/>
        </authorList>
    </citation>
    <scope>NUCLEOTIDE SEQUENCE [LARGE SCALE GENOMIC DNA]</scope>
    <source>
        <strain evidence="6 7">AeB</strain>
    </source>
</reference>
<dbReference type="GO" id="GO:0005524">
    <property type="term" value="F:ATP binding"/>
    <property type="evidence" value="ECO:0007669"/>
    <property type="project" value="UniProtKB-KW"/>
</dbReference>
<dbReference type="Pfam" id="PF00989">
    <property type="entry name" value="PAS"/>
    <property type="match status" value="1"/>
</dbReference>
<dbReference type="InterPro" id="IPR013668">
    <property type="entry name" value="RNase_R_HTH_12"/>
</dbReference>